<protein>
    <submittedName>
        <fullName evidence="2">DUF4249 domain-containing protein</fullName>
    </submittedName>
</protein>
<proteinExistence type="predicted"/>
<evidence type="ECO:0000256" key="1">
    <source>
        <dbReference type="SAM" id="SignalP"/>
    </source>
</evidence>
<sequence length="407" mass="46134">MMKKLFFDIKIVMALLSFATFMACIEPIDVVFEDFESAIVVEATITDQMEFQRVFLTRSYEFEADGPSAESNANISVFGGGNTYNFVESSPGVYRSAQAFAAQSGTAYQLRIQTQDGRNYSSSEMTLSAVTQIDEVRAERITNDLGEEGIGIFVDSFDPTGNSMNYRYQYEESYRIIAPFWTPLDLEKVPPEEATELCEVRVIPDVTSEQICYRTDFSQAIIQTNTSDLDEDRVSNFMVRFINRNNYIISHRYSILVRQFVQSNESFNYYETLNEFSGNDSFFSQTQPGFLEGNLSSDTNEEEKVLGYFDVSSVKEQRIFFNYEDLFPNEELPPYIDPCQLGAPPLRTPSVPTRCVLSTQVEENLVGYIDVNESAAIGPGPFIIVNKICGDCQEIGSVDVPEFWIEE</sequence>
<keyword evidence="3" id="KW-1185">Reference proteome</keyword>
<gene>
    <name evidence="2" type="ORF">M3P19_04240</name>
</gene>
<dbReference type="EMBL" id="JAMFMA010000001">
    <property type="protein sequence ID" value="MCL6273203.1"/>
    <property type="molecule type" value="Genomic_DNA"/>
</dbReference>
<accession>A0ABT0PP78</accession>
<evidence type="ECO:0000313" key="3">
    <source>
        <dbReference type="Proteomes" id="UP001203607"/>
    </source>
</evidence>
<dbReference type="Pfam" id="PF14054">
    <property type="entry name" value="DUF4249"/>
    <property type="match status" value="1"/>
</dbReference>
<comment type="caution">
    <text evidence="2">The sequence shown here is derived from an EMBL/GenBank/DDBJ whole genome shotgun (WGS) entry which is preliminary data.</text>
</comment>
<dbReference type="Proteomes" id="UP001203607">
    <property type="component" value="Unassembled WGS sequence"/>
</dbReference>
<name>A0ABT0PP78_9FLAO</name>
<feature type="signal peptide" evidence="1">
    <location>
        <begin position="1"/>
        <end position="23"/>
    </location>
</feature>
<dbReference type="RefSeq" id="WP_249656384.1">
    <property type="nucleotide sequence ID" value="NZ_JAMFMA010000001.1"/>
</dbReference>
<feature type="chain" id="PRO_5046467012" evidence="1">
    <location>
        <begin position="24"/>
        <end position="407"/>
    </location>
</feature>
<organism evidence="2 3">
    <name type="scientific">Flagellimonas spongiicola</name>
    <dbReference type="NCBI Taxonomy" id="2942208"/>
    <lineage>
        <taxon>Bacteria</taxon>
        <taxon>Pseudomonadati</taxon>
        <taxon>Bacteroidota</taxon>
        <taxon>Flavobacteriia</taxon>
        <taxon>Flavobacteriales</taxon>
        <taxon>Flavobacteriaceae</taxon>
        <taxon>Flagellimonas</taxon>
    </lineage>
</organism>
<keyword evidence="1" id="KW-0732">Signal</keyword>
<dbReference type="InterPro" id="IPR025345">
    <property type="entry name" value="DUF4249"/>
</dbReference>
<evidence type="ECO:0000313" key="2">
    <source>
        <dbReference type="EMBL" id="MCL6273203.1"/>
    </source>
</evidence>
<reference evidence="2 3" key="1">
    <citation type="submission" date="2022-05" db="EMBL/GenBank/DDBJ databases">
        <authorList>
            <person name="Park J.-S."/>
        </authorList>
    </citation>
    <scope>NUCLEOTIDE SEQUENCE [LARGE SCALE GENOMIC DNA]</scope>
    <source>
        <strain evidence="2 3">2012CJ35-5</strain>
    </source>
</reference>
<dbReference type="PROSITE" id="PS51257">
    <property type="entry name" value="PROKAR_LIPOPROTEIN"/>
    <property type="match status" value="1"/>
</dbReference>